<gene>
    <name evidence="10" type="ORF">FOL46_005080</name>
    <name evidence="9" type="ORF">FOZ61_005515</name>
</gene>
<feature type="compositionally biased region" description="Polar residues" evidence="7">
    <location>
        <begin position="70"/>
        <end position="79"/>
    </location>
</feature>
<accession>A0A7J6LUG3</accession>
<feature type="coiled-coil region" evidence="6">
    <location>
        <begin position="145"/>
        <end position="228"/>
    </location>
</feature>
<dbReference type="InterPro" id="IPR031139">
    <property type="entry name" value="RPGRIP1_fam"/>
</dbReference>
<reference evidence="11 12" key="1">
    <citation type="submission" date="2020-04" db="EMBL/GenBank/DDBJ databases">
        <title>Perkinsus olseni comparative genomics.</title>
        <authorList>
            <person name="Bogema D.R."/>
        </authorList>
    </citation>
    <scope>NUCLEOTIDE SEQUENCE [LARGE SCALE GENOMIC DNA]</scope>
    <source>
        <strain evidence="9">ATCC PRA-179</strain>
        <strain evidence="10">ATCC PRA-31</strain>
    </source>
</reference>
<feature type="region of interest" description="Disordered" evidence="7">
    <location>
        <begin position="601"/>
        <end position="622"/>
    </location>
</feature>
<organism evidence="10 12">
    <name type="scientific">Perkinsus olseni</name>
    <name type="common">Perkinsus atlanticus</name>
    <dbReference type="NCBI Taxonomy" id="32597"/>
    <lineage>
        <taxon>Eukaryota</taxon>
        <taxon>Sar</taxon>
        <taxon>Alveolata</taxon>
        <taxon>Perkinsozoa</taxon>
        <taxon>Perkinsea</taxon>
        <taxon>Perkinsida</taxon>
        <taxon>Perkinsidae</taxon>
        <taxon>Perkinsus</taxon>
    </lineage>
</organism>
<feature type="compositionally biased region" description="Low complexity" evidence="7">
    <location>
        <begin position="11"/>
        <end position="32"/>
    </location>
</feature>
<evidence type="ECO:0000256" key="5">
    <source>
        <dbReference type="ARBA" id="ARBA00023273"/>
    </source>
</evidence>
<name>A0A7J6LUG3_PEROL</name>
<feature type="domain" description="RPGR-interacting protein 1 first C2" evidence="8">
    <location>
        <begin position="404"/>
        <end position="551"/>
    </location>
</feature>
<feature type="region of interest" description="Disordered" evidence="7">
    <location>
        <begin position="110"/>
        <end position="135"/>
    </location>
</feature>
<feature type="compositionally biased region" description="Polar residues" evidence="7">
    <location>
        <begin position="1"/>
        <end position="10"/>
    </location>
</feature>
<comment type="subcellular location">
    <subcellularLocation>
        <location evidence="1">Cell projection</location>
        <location evidence="1">Cilium</location>
    </subcellularLocation>
</comment>
<evidence type="ECO:0000313" key="9">
    <source>
        <dbReference type="EMBL" id="KAF4658572.1"/>
    </source>
</evidence>
<dbReference type="EMBL" id="JABANN010000305">
    <property type="protein sequence ID" value="KAF4662905.1"/>
    <property type="molecule type" value="Genomic_DNA"/>
</dbReference>
<proteinExistence type="inferred from homology"/>
<dbReference type="Gene3D" id="2.60.40.150">
    <property type="entry name" value="C2 domain"/>
    <property type="match status" value="1"/>
</dbReference>
<evidence type="ECO:0000256" key="2">
    <source>
        <dbReference type="ARBA" id="ARBA00006042"/>
    </source>
</evidence>
<evidence type="ECO:0000256" key="6">
    <source>
        <dbReference type="SAM" id="Coils"/>
    </source>
</evidence>
<protein>
    <recommendedName>
        <fullName evidence="8">RPGR-interacting protein 1 first C2 domain-containing protein</fullName>
    </recommendedName>
</protein>
<evidence type="ECO:0000256" key="7">
    <source>
        <dbReference type="SAM" id="MobiDB-lite"/>
    </source>
</evidence>
<evidence type="ECO:0000256" key="3">
    <source>
        <dbReference type="ARBA" id="ARBA00023054"/>
    </source>
</evidence>
<evidence type="ECO:0000313" key="12">
    <source>
        <dbReference type="Proteomes" id="UP000572268"/>
    </source>
</evidence>
<sequence length="622" mass="67382">MTGPSRPTSLASKGKGSRGSNGRSQSSASSARGVRRGGLATQNPSLKRLALAGSLTRRSNSPFSHARPYSTRSSRSARTCPSPRHPSTDAELEMRSRIESLEEELAAIRGSVPAPSRIGPAPGSSRVKADASPRTPLWSSEEVTVLREGESRAALQRRVAELEEELERTREELGSEKQRADKMMAELQQRGRGAQESEQRVLLLTEENNRMRSEADTYSAQAMALESRLSFLMPSLTDDDKQQLRQVISGLINNRPAAFATIGSEIPMSSTAGEEGTAGGLTVNSLSRMVDTLRSEKSDLVDEIQSLRKMLQIEAGMSEDMRKLMEANSAESRRRVAELIKERDKWQRLAANRDLQTKQLQKKLVESRKSHIPASISEGRRTAVSAGSDGGFSDLSGIPDLSLNSLDVILSKGTLDEAMIHSMGFPIGQGHSETLMSVVLVSFYDFDLCVSDAAAGLNPNYRTTLSFPGLDMINDNNLWRVLETQGLRMELEAFQVGATATAGGAVIGTSHISLSEVLQRSEDPNPTITGEAVFAVAGPSGDVSETVGTVRSLPATPRCATNTTSGTRYVSGTPLWITMTSGDFGKQQKISVMALRQIGRRGQVQSCGQMPKTDRPDQRSRS</sequence>
<feature type="compositionally biased region" description="Basic and acidic residues" evidence="7">
    <location>
        <begin position="612"/>
        <end position="622"/>
    </location>
</feature>
<evidence type="ECO:0000313" key="11">
    <source>
        <dbReference type="Proteomes" id="UP000570595"/>
    </source>
</evidence>
<evidence type="ECO:0000256" key="1">
    <source>
        <dbReference type="ARBA" id="ARBA00004138"/>
    </source>
</evidence>
<dbReference type="GO" id="GO:0005856">
    <property type="term" value="C:cytoskeleton"/>
    <property type="evidence" value="ECO:0007669"/>
    <property type="project" value="UniProtKB-ARBA"/>
</dbReference>
<keyword evidence="4" id="KW-0969">Cilium</keyword>
<evidence type="ECO:0000313" key="10">
    <source>
        <dbReference type="EMBL" id="KAF4662905.1"/>
    </source>
</evidence>
<evidence type="ECO:0000259" key="8">
    <source>
        <dbReference type="Pfam" id="PF11618"/>
    </source>
</evidence>
<dbReference type="OrthoDB" id="441106at2759"/>
<dbReference type="InterPro" id="IPR035892">
    <property type="entry name" value="C2_domain_sf"/>
</dbReference>
<feature type="region of interest" description="Disordered" evidence="7">
    <location>
        <begin position="1"/>
        <end position="93"/>
    </location>
</feature>
<evidence type="ECO:0000256" key="4">
    <source>
        <dbReference type="ARBA" id="ARBA00023069"/>
    </source>
</evidence>
<dbReference type="GO" id="GO:0005929">
    <property type="term" value="C:cilium"/>
    <property type="evidence" value="ECO:0007669"/>
    <property type="project" value="UniProtKB-SubCell"/>
</dbReference>
<dbReference type="AlphaFoldDB" id="A0A7J6LUG3"/>
<dbReference type="PANTHER" id="PTHR14240">
    <property type="entry name" value="RETINITIS PIGMENTOSA GTPASE REGULATOR-INTERACTING PROTEIN"/>
    <property type="match status" value="1"/>
</dbReference>
<dbReference type="Pfam" id="PF11618">
    <property type="entry name" value="C2-C2_1"/>
    <property type="match status" value="1"/>
</dbReference>
<comment type="similarity">
    <text evidence="2">Belongs to the RPGRIP1 family.</text>
</comment>
<dbReference type="InterPro" id="IPR021656">
    <property type="entry name" value="C2-C2_1"/>
</dbReference>
<dbReference type="Proteomes" id="UP000570595">
    <property type="component" value="Unassembled WGS sequence"/>
</dbReference>
<keyword evidence="3 6" id="KW-0175">Coiled coil</keyword>
<comment type="caution">
    <text evidence="10">The sequence shown here is derived from an EMBL/GenBank/DDBJ whole genome shotgun (WGS) entry which is preliminary data.</text>
</comment>
<dbReference type="SUPFAM" id="SSF49562">
    <property type="entry name" value="C2 domain (Calcium/lipid-binding domain, CaLB)"/>
    <property type="match status" value="1"/>
</dbReference>
<dbReference type="Proteomes" id="UP000572268">
    <property type="component" value="Unassembled WGS sequence"/>
</dbReference>
<dbReference type="EMBL" id="JABAHT010000304">
    <property type="protein sequence ID" value="KAF4658572.1"/>
    <property type="molecule type" value="Genomic_DNA"/>
</dbReference>
<keyword evidence="5" id="KW-0966">Cell projection</keyword>
<feature type="coiled-coil region" evidence="6">
    <location>
        <begin position="283"/>
        <end position="342"/>
    </location>
</feature>